<keyword evidence="4" id="KW-0862">Zinc</keyword>
<feature type="chain" id="PRO_5032541367" evidence="6">
    <location>
        <begin position="27"/>
        <end position="236"/>
    </location>
</feature>
<dbReference type="GO" id="GO:0005634">
    <property type="term" value="C:nucleus"/>
    <property type="evidence" value="ECO:0007669"/>
    <property type="project" value="UniProtKB-SubCell"/>
</dbReference>
<dbReference type="InterPro" id="IPR052035">
    <property type="entry name" value="ZnF_BED_domain_contain"/>
</dbReference>
<protein>
    <submittedName>
        <fullName evidence="7">Uncharacterized protein</fullName>
    </submittedName>
</protein>
<evidence type="ECO:0000256" key="1">
    <source>
        <dbReference type="ARBA" id="ARBA00004123"/>
    </source>
</evidence>
<sequence>MTVAILSRSTMAAAILLLICDNSGHPFLIGNNGSHLLPIGDDDSISPSRETHWPRHSHLLPPAPSLMRMKVIRGGLRHPCPQPSCVAAPSLPIYDNSGHPFPIGDDGIHLLLIGDGSSISPSRCCISPSPFCSLSPSLIRMKGDPLAPPFPPPGSCTPLSFTLSHAHEGYQRGASTIVVTTIPFLPSQECLPLDGSWFHLRCSTHILNLIVQDGLKEIEEVIFKICESVKYVKSSQ</sequence>
<reference evidence="7" key="1">
    <citation type="submission" date="2017-07" db="EMBL/GenBank/DDBJ databases">
        <title>Taro Niue Genome Assembly and Annotation.</title>
        <authorList>
            <person name="Atibalentja N."/>
            <person name="Keating K."/>
            <person name="Fields C.J."/>
        </authorList>
    </citation>
    <scope>NUCLEOTIDE SEQUENCE</scope>
    <source>
        <strain evidence="7">Niue_2</strain>
        <tissue evidence="7">Leaf</tissue>
    </source>
</reference>
<evidence type="ECO:0000313" key="7">
    <source>
        <dbReference type="EMBL" id="MQM12049.1"/>
    </source>
</evidence>
<keyword evidence="5" id="KW-0539">Nucleus</keyword>
<organism evidence="7 8">
    <name type="scientific">Colocasia esculenta</name>
    <name type="common">Wild taro</name>
    <name type="synonym">Arum esculentum</name>
    <dbReference type="NCBI Taxonomy" id="4460"/>
    <lineage>
        <taxon>Eukaryota</taxon>
        <taxon>Viridiplantae</taxon>
        <taxon>Streptophyta</taxon>
        <taxon>Embryophyta</taxon>
        <taxon>Tracheophyta</taxon>
        <taxon>Spermatophyta</taxon>
        <taxon>Magnoliopsida</taxon>
        <taxon>Liliopsida</taxon>
        <taxon>Araceae</taxon>
        <taxon>Aroideae</taxon>
        <taxon>Colocasieae</taxon>
        <taxon>Colocasia</taxon>
    </lineage>
</organism>
<keyword evidence="2" id="KW-0479">Metal-binding</keyword>
<keyword evidence="3" id="KW-0863">Zinc-finger</keyword>
<keyword evidence="6" id="KW-0732">Signal</keyword>
<evidence type="ECO:0000256" key="3">
    <source>
        <dbReference type="ARBA" id="ARBA00022771"/>
    </source>
</evidence>
<gene>
    <name evidence="7" type="ORF">Taro_044962</name>
</gene>
<comment type="subcellular location">
    <subcellularLocation>
        <location evidence="1">Nucleus</location>
    </subcellularLocation>
</comment>
<comment type="caution">
    <text evidence="7">The sequence shown here is derived from an EMBL/GenBank/DDBJ whole genome shotgun (WGS) entry which is preliminary data.</text>
</comment>
<accession>A0A843WQ11</accession>
<dbReference type="OrthoDB" id="1873329at2759"/>
<name>A0A843WQ11_COLES</name>
<dbReference type="Proteomes" id="UP000652761">
    <property type="component" value="Unassembled WGS sequence"/>
</dbReference>
<evidence type="ECO:0000256" key="4">
    <source>
        <dbReference type="ARBA" id="ARBA00022833"/>
    </source>
</evidence>
<evidence type="ECO:0000256" key="6">
    <source>
        <dbReference type="SAM" id="SignalP"/>
    </source>
</evidence>
<dbReference type="PANTHER" id="PTHR46481">
    <property type="entry name" value="ZINC FINGER BED DOMAIN-CONTAINING PROTEIN 4"/>
    <property type="match status" value="1"/>
</dbReference>
<dbReference type="PANTHER" id="PTHR46481:SF10">
    <property type="entry name" value="ZINC FINGER BED DOMAIN-CONTAINING PROTEIN 39"/>
    <property type="match status" value="1"/>
</dbReference>
<evidence type="ECO:0000313" key="8">
    <source>
        <dbReference type="Proteomes" id="UP000652761"/>
    </source>
</evidence>
<proteinExistence type="predicted"/>
<evidence type="ECO:0000256" key="2">
    <source>
        <dbReference type="ARBA" id="ARBA00022723"/>
    </source>
</evidence>
<feature type="signal peptide" evidence="6">
    <location>
        <begin position="1"/>
        <end position="26"/>
    </location>
</feature>
<keyword evidence="8" id="KW-1185">Reference proteome</keyword>
<evidence type="ECO:0000256" key="5">
    <source>
        <dbReference type="ARBA" id="ARBA00023242"/>
    </source>
</evidence>
<dbReference type="AlphaFoldDB" id="A0A843WQ11"/>
<dbReference type="GO" id="GO:0008270">
    <property type="term" value="F:zinc ion binding"/>
    <property type="evidence" value="ECO:0007669"/>
    <property type="project" value="UniProtKB-KW"/>
</dbReference>
<dbReference type="EMBL" id="NMUH01005181">
    <property type="protein sequence ID" value="MQM12049.1"/>
    <property type="molecule type" value="Genomic_DNA"/>
</dbReference>